<feature type="region of interest" description="Disordered" evidence="1">
    <location>
        <begin position="55"/>
        <end position="89"/>
    </location>
</feature>
<evidence type="ECO:0000313" key="2">
    <source>
        <dbReference type="EMBL" id="TXE24602.1"/>
    </source>
</evidence>
<dbReference type="EMBL" id="VOUQ01000031">
    <property type="protein sequence ID" value="TXE24602.1"/>
    <property type="molecule type" value="Genomic_DNA"/>
</dbReference>
<organism evidence="2 3">
    <name type="scientific">Serratia marcescens</name>
    <dbReference type="NCBI Taxonomy" id="615"/>
    <lineage>
        <taxon>Bacteria</taxon>
        <taxon>Pseudomonadati</taxon>
        <taxon>Pseudomonadota</taxon>
        <taxon>Gammaproteobacteria</taxon>
        <taxon>Enterobacterales</taxon>
        <taxon>Yersiniaceae</taxon>
        <taxon>Serratia</taxon>
    </lineage>
</organism>
<evidence type="ECO:0000313" key="3">
    <source>
        <dbReference type="Proteomes" id="UP000321126"/>
    </source>
</evidence>
<dbReference type="PROSITE" id="PS51257">
    <property type="entry name" value="PROKAR_LIPOPROTEIN"/>
    <property type="match status" value="1"/>
</dbReference>
<comment type="caution">
    <text evidence="2">The sequence shown here is derived from an EMBL/GenBank/DDBJ whole genome shotgun (WGS) entry which is preliminary data.</text>
</comment>
<feature type="compositionally biased region" description="Basic and acidic residues" evidence="1">
    <location>
        <begin position="59"/>
        <end position="84"/>
    </location>
</feature>
<accession>A0A5C7BQN1</accession>
<proteinExistence type="predicted"/>
<sequence length="117" mass="12996">MTMLKRTPWRPGLLCLVALLLAGCVNTRWVRPGATPADLQRQETACEAQALTTLPPDNVVEHSHTTTTRRAAEKDGQAAARDTDRDDDITDANAAAREVLVSDCLYRHGWTQERVDR</sequence>
<gene>
    <name evidence="2" type="ORF">FOT62_24670</name>
</gene>
<name>A0A5C7BQN1_SERMA</name>
<dbReference type="Proteomes" id="UP000321126">
    <property type="component" value="Unassembled WGS sequence"/>
</dbReference>
<evidence type="ECO:0008006" key="4">
    <source>
        <dbReference type="Google" id="ProtNLM"/>
    </source>
</evidence>
<dbReference type="RefSeq" id="WP_147882794.1">
    <property type="nucleotide sequence ID" value="NZ_JVEJ01000253.1"/>
</dbReference>
<reference evidence="2 3" key="1">
    <citation type="submission" date="2019-07" db="EMBL/GenBank/DDBJ databases">
        <title>Serratia strains were isolated from fresh produce.</title>
        <authorList>
            <person name="Cho G.-S."/>
            <person name="Stein M."/>
            <person name="Lee W."/>
            <person name="Suh S.H."/>
            <person name="Franz C.M.A.P."/>
        </authorList>
    </citation>
    <scope>NUCLEOTIDE SEQUENCE [LARGE SCALE GENOMIC DNA]</scope>
    <source>
        <strain evidence="2 3">S16</strain>
    </source>
</reference>
<evidence type="ECO:0000256" key="1">
    <source>
        <dbReference type="SAM" id="MobiDB-lite"/>
    </source>
</evidence>
<protein>
    <recommendedName>
        <fullName evidence="4">Lipoprotein</fullName>
    </recommendedName>
</protein>
<dbReference type="AlphaFoldDB" id="A0A5C7BQN1"/>